<dbReference type="EMBL" id="BFAD01000017">
    <property type="protein sequence ID" value="GBE89893.1"/>
    <property type="molecule type" value="Genomic_DNA"/>
</dbReference>
<proteinExistence type="predicted"/>
<reference evidence="2 3" key="1">
    <citation type="journal article" date="2018" name="Sci. Rep.">
        <title>Genome sequence of the cauliflower mushroom Sparassis crispa (Hanabiratake) and its association with beneficial usage.</title>
        <authorList>
            <person name="Kiyama R."/>
            <person name="Furutani Y."/>
            <person name="Kawaguchi K."/>
            <person name="Nakanishi T."/>
        </authorList>
    </citation>
    <scope>NUCLEOTIDE SEQUENCE [LARGE SCALE GENOMIC DNA]</scope>
</reference>
<feature type="compositionally biased region" description="Polar residues" evidence="1">
    <location>
        <begin position="838"/>
        <end position="859"/>
    </location>
</feature>
<evidence type="ECO:0008006" key="4">
    <source>
        <dbReference type="Google" id="ProtNLM"/>
    </source>
</evidence>
<dbReference type="GeneID" id="38786810"/>
<feature type="region of interest" description="Disordered" evidence="1">
    <location>
        <begin position="485"/>
        <end position="636"/>
    </location>
</feature>
<evidence type="ECO:0000313" key="2">
    <source>
        <dbReference type="EMBL" id="GBE89893.1"/>
    </source>
</evidence>
<feature type="region of interest" description="Disordered" evidence="1">
    <location>
        <begin position="716"/>
        <end position="902"/>
    </location>
</feature>
<feature type="compositionally biased region" description="Basic and acidic residues" evidence="1">
    <location>
        <begin position="600"/>
        <end position="618"/>
    </location>
</feature>
<feature type="compositionally biased region" description="Polar residues" evidence="1">
    <location>
        <begin position="789"/>
        <end position="815"/>
    </location>
</feature>
<feature type="compositionally biased region" description="Acidic residues" evidence="1">
    <location>
        <begin position="545"/>
        <end position="562"/>
    </location>
</feature>
<feature type="compositionally biased region" description="Basic and acidic residues" evidence="1">
    <location>
        <begin position="563"/>
        <end position="581"/>
    </location>
</feature>
<comment type="caution">
    <text evidence="2">The sequence shown here is derived from an EMBL/GenBank/DDBJ whole genome shotgun (WGS) entry which is preliminary data.</text>
</comment>
<keyword evidence="3" id="KW-1185">Reference proteome</keyword>
<feature type="region of interest" description="Disordered" evidence="1">
    <location>
        <begin position="997"/>
        <end position="1077"/>
    </location>
</feature>
<evidence type="ECO:0000313" key="3">
    <source>
        <dbReference type="Proteomes" id="UP000287166"/>
    </source>
</evidence>
<feature type="compositionally biased region" description="Low complexity" evidence="1">
    <location>
        <begin position="860"/>
        <end position="880"/>
    </location>
</feature>
<gene>
    <name evidence="2" type="ORF">SCP_1702190</name>
</gene>
<organism evidence="2 3">
    <name type="scientific">Sparassis crispa</name>
    <dbReference type="NCBI Taxonomy" id="139825"/>
    <lineage>
        <taxon>Eukaryota</taxon>
        <taxon>Fungi</taxon>
        <taxon>Dikarya</taxon>
        <taxon>Basidiomycota</taxon>
        <taxon>Agaricomycotina</taxon>
        <taxon>Agaricomycetes</taxon>
        <taxon>Polyporales</taxon>
        <taxon>Sparassidaceae</taxon>
        <taxon>Sparassis</taxon>
    </lineage>
</organism>
<name>A0A401H678_9APHY</name>
<dbReference type="RefSeq" id="XP_027620806.1">
    <property type="nucleotide sequence ID" value="XM_027765005.1"/>
</dbReference>
<feature type="compositionally biased region" description="Low complexity" evidence="1">
    <location>
        <begin position="764"/>
        <end position="776"/>
    </location>
</feature>
<feature type="compositionally biased region" description="Polar residues" evidence="1">
    <location>
        <begin position="185"/>
        <end position="200"/>
    </location>
</feature>
<feature type="compositionally biased region" description="Polar residues" evidence="1">
    <location>
        <begin position="743"/>
        <end position="754"/>
    </location>
</feature>
<accession>A0A401H678</accession>
<feature type="compositionally biased region" description="Low complexity" evidence="1">
    <location>
        <begin position="343"/>
        <end position="355"/>
    </location>
</feature>
<dbReference type="OrthoDB" id="5964929at2759"/>
<evidence type="ECO:0000256" key="1">
    <source>
        <dbReference type="SAM" id="MobiDB-lite"/>
    </source>
</evidence>
<feature type="compositionally biased region" description="Low complexity" evidence="1">
    <location>
        <begin position="997"/>
        <end position="1021"/>
    </location>
</feature>
<feature type="region of interest" description="Disordered" evidence="1">
    <location>
        <begin position="51"/>
        <end position="71"/>
    </location>
</feature>
<dbReference type="AlphaFoldDB" id="A0A401H678"/>
<protein>
    <recommendedName>
        <fullName evidence="4">SAP domain-containing protein</fullName>
    </recommendedName>
</protein>
<feature type="region of interest" description="Disordered" evidence="1">
    <location>
        <begin position="143"/>
        <end position="162"/>
    </location>
</feature>
<feature type="region of interest" description="Disordered" evidence="1">
    <location>
        <begin position="342"/>
        <end position="380"/>
    </location>
</feature>
<dbReference type="Proteomes" id="UP000287166">
    <property type="component" value="Unassembled WGS sequence"/>
</dbReference>
<dbReference type="InParanoid" id="A0A401H678"/>
<feature type="compositionally biased region" description="Low complexity" evidence="1">
    <location>
        <begin position="816"/>
        <end position="837"/>
    </location>
</feature>
<dbReference type="STRING" id="139825.A0A401H678"/>
<sequence>MSTTTQILFNSPALHSLKREQLVKLCKIHSIKASGKNTDLIERLKQRAQELPKDGSLTMGGDLAPDEDDDDPMLTVQMPRPSEQWEVVMEDIEEEGSNMGTMTSRTNLSTINGRPGEFGTGGSKASSVSSSIKALATSLGIKRAASTKSTVKSSKSVTSYLSASRIEEPDAGDLTENAIPYSDLPPSTSLPRTDRFTLSTPDLTALRDTDADDPDGSVSLSEPVPGTAARPGVPAPANARLSMGTGLTTTIRLITTTNTVDTPATPRLQPLQTTFDIQMGTPGVDHSPGHRVNIWPASPEKDGDRLYPTIPFDDFPPWPAQFKKNEMPGGLAASSTVVPQATPAKAKASQPAVAATPGPSHSADVFSPAAPPAEPGSAARAAIPRSAPFLFGSPLPQHNISNKTFGQAAASVLEEMNRRLAETGAQQVDKKVVEGKGLGESIFGSLARQSTAIDSAHQRTGSTDRFAKVHEQTFNKMDSIATHYAARRGAPTTDNTARQPTAKKRKSDVLGVGPRPGAKRKSSAAGARVISTGVRKKMGIPGGFGDDDIDMSEDSNVEEHEDPGDRRSSKRMRVADSEDVHKGRRVSIAPPKVDEDEEDERKKQREKEAIRRKLEANKARRRSSRGRVSVGTKTLPAKGKTSRFGFLSSAKSLVRNVWNMGAGSKTVAAPPSNIPVPKPSAIAKPAPKPILTAPPIHKPFITGANAVEQCTSTLSGTSSAGTTSNKFLKPVAPTAAPTHTDKGTVNSTKSTAARTRSPIPSFGTATRATSSTTTSRPASLIGTSAPRASASSGTAVARNNSRISTTGASSLGTKNSLASASSSGAAASSFGSRRSLFTTAQGGSTSSKRILNGSQDPADSSTISRSRTSSLLAPTASSLAKMRPAAGRASGLPAVAEQRPRTNIAPRKSMVSKAALDLIVNNPEPPRTVPGTIFSQPLTSPSLIPTPARNPSLTFAATAMMGSPSSIPKAAVPPKPKTLIARKPRISRSRVIAKLGAQRAATQSSATATSATASSGRVRSSMGARRSFGAVKAGGGSTAGADLLRSAKKRARQSEYVRRKSRATAGAGGSTDMDVDE</sequence>
<feature type="region of interest" description="Disordered" evidence="1">
    <location>
        <begin position="168"/>
        <end position="243"/>
    </location>
</feature>